<dbReference type="InterPro" id="IPR006364">
    <property type="entry name" value="CobI/CbiL/CobIJ_dom"/>
</dbReference>
<evidence type="ECO:0000256" key="4">
    <source>
        <dbReference type="ARBA" id="ARBA00022603"/>
    </source>
</evidence>
<gene>
    <name evidence="9" type="primary">cobI</name>
    <name evidence="9" type="ORF">ERJ67_04765</name>
</gene>
<dbReference type="CDD" id="cd11645">
    <property type="entry name" value="Precorrin_2_C20_MT"/>
    <property type="match status" value="1"/>
</dbReference>
<evidence type="ECO:0000256" key="6">
    <source>
        <dbReference type="ARBA" id="ARBA00022691"/>
    </source>
</evidence>
<evidence type="ECO:0000256" key="5">
    <source>
        <dbReference type="ARBA" id="ARBA00022679"/>
    </source>
</evidence>
<feature type="domain" description="Tetrapyrrole methylase" evidence="8">
    <location>
        <begin position="2"/>
        <end position="209"/>
    </location>
</feature>
<dbReference type="GO" id="GO:0032259">
    <property type="term" value="P:methylation"/>
    <property type="evidence" value="ECO:0007669"/>
    <property type="project" value="UniProtKB-KW"/>
</dbReference>
<keyword evidence="3" id="KW-0169">Cobalamin biosynthesis</keyword>
<dbReference type="EMBL" id="SRMO01000054">
    <property type="protein sequence ID" value="TGG93113.1"/>
    <property type="molecule type" value="Genomic_DNA"/>
</dbReference>
<dbReference type="UniPathway" id="UPA00148"/>
<dbReference type="Gene3D" id="3.30.950.10">
    <property type="entry name" value="Methyltransferase, Cobalt-precorrin-4 Transmethylase, Domain 2"/>
    <property type="match status" value="1"/>
</dbReference>
<proteinExistence type="inferred from homology"/>
<evidence type="ECO:0000256" key="2">
    <source>
        <dbReference type="ARBA" id="ARBA00005879"/>
    </source>
</evidence>
<dbReference type="GO" id="GO:0030788">
    <property type="term" value="F:precorrin-2 C20-methyltransferase activity"/>
    <property type="evidence" value="ECO:0007669"/>
    <property type="project" value="UniProtKB-EC"/>
</dbReference>
<accession>A0A524RP41</accession>
<dbReference type="InterPro" id="IPR000878">
    <property type="entry name" value="4pyrrol_Mease"/>
</dbReference>
<evidence type="ECO:0000256" key="3">
    <source>
        <dbReference type="ARBA" id="ARBA00022573"/>
    </source>
</evidence>
<dbReference type="EC" id="2.1.1.130" evidence="9"/>
<comment type="caution">
    <text evidence="9">The sequence shown here is derived from an EMBL/GenBank/DDBJ whole genome shotgun (WGS) entry which is preliminary data.</text>
</comment>
<protein>
    <submittedName>
        <fullName evidence="9">Precorrin-2 C(20)-methyltransferase</fullName>
        <ecNumber evidence="9">2.1.1.130</ecNumber>
    </submittedName>
</protein>
<sequence length="246" mass="26381">MGVGPGDPELITVAGLRALQAARVVAYPVARPGAESMARTIAAPWMQAGQLELPLHLPMTAAVEPRQQGWAAAARALAEQVGEGADTALLCEGDVSLYASASYLLLSLRQQQQQTELELRLIPGVTSLAAAAAAAHWPLALQQQAMLVAPTPEAPEALLDLLSRAEVLVLLKLHHRWTWVRPLLERQGLLDKTLVAQRLGWPDQTIVPARALRAVSCSYFSLLLIRCCWPTVMPHPLGAEAAPASL</sequence>
<dbReference type="Pfam" id="PF00590">
    <property type="entry name" value="TP_methylase"/>
    <property type="match status" value="1"/>
</dbReference>
<evidence type="ECO:0000259" key="8">
    <source>
        <dbReference type="Pfam" id="PF00590"/>
    </source>
</evidence>
<dbReference type="NCBIfam" id="TIGR01467">
    <property type="entry name" value="cobI_cbiL"/>
    <property type="match status" value="1"/>
</dbReference>
<dbReference type="AlphaFoldDB" id="A0A524RP41"/>
<dbReference type="PANTHER" id="PTHR43467:SF2">
    <property type="entry name" value="COBALT-PRECORRIN-2 C(20)-METHYLTRANSFERASE"/>
    <property type="match status" value="1"/>
</dbReference>
<dbReference type="InterPro" id="IPR012382">
    <property type="entry name" value="CobI/CbiL"/>
</dbReference>
<dbReference type="PANTHER" id="PTHR43467">
    <property type="entry name" value="COBALT-PRECORRIN-2 C(20)-METHYLTRANSFERASE"/>
    <property type="match status" value="1"/>
</dbReference>
<reference evidence="9 10" key="1">
    <citation type="journal article" date="2019" name="mSystems">
        <title>Life at home and on the roam: Genomic adaptions reflect the dual lifestyle of an intracellular, facultative symbiont.</title>
        <authorList>
            <person name="Burgsdorf I."/>
        </authorList>
    </citation>
    <scope>NUCLEOTIDE SEQUENCE [LARGE SCALE GENOMIC DNA]</scope>
    <source>
        <strain evidence="9">277cV</strain>
    </source>
</reference>
<comment type="similarity">
    <text evidence="2 7">Belongs to the precorrin methyltransferase family.</text>
</comment>
<evidence type="ECO:0000313" key="9">
    <source>
        <dbReference type="EMBL" id="TGG93113.1"/>
    </source>
</evidence>
<name>A0A524RP41_9CHRO</name>
<evidence type="ECO:0000313" key="10">
    <source>
        <dbReference type="Proteomes" id="UP000317990"/>
    </source>
</evidence>
<evidence type="ECO:0000256" key="7">
    <source>
        <dbReference type="PIRNR" id="PIRNR036427"/>
    </source>
</evidence>
<dbReference type="SUPFAM" id="SSF53790">
    <property type="entry name" value="Tetrapyrrole methylase"/>
    <property type="match status" value="1"/>
</dbReference>
<keyword evidence="6" id="KW-0949">S-adenosyl-L-methionine</keyword>
<comment type="pathway">
    <text evidence="1">Cofactor biosynthesis; adenosylcobalamin biosynthesis.</text>
</comment>
<dbReference type="GO" id="GO:0009236">
    <property type="term" value="P:cobalamin biosynthetic process"/>
    <property type="evidence" value="ECO:0007669"/>
    <property type="project" value="UniProtKB-UniRule"/>
</dbReference>
<dbReference type="InterPro" id="IPR035996">
    <property type="entry name" value="4pyrrol_Methylase_sf"/>
</dbReference>
<keyword evidence="5 9" id="KW-0808">Transferase</keyword>
<keyword evidence="4 9" id="KW-0489">Methyltransferase</keyword>
<dbReference type="Gene3D" id="3.40.1010.10">
    <property type="entry name" value="Cobalt-precorrin-4 Transmethylase, Domain 1"/>
    <property type="match status" value="1"/>
</dbReference>
<evidence type="ECO:0000256" key="1">
    <source>
        <dbReference type="ARBA" id="ARBA00004953"/>
    </source>
</evidence>
<dbReference type="Proteomes" id="UP000317990">
    <property type="component" value="Unassembled WGS sequence"/>
</dbReference>
<organism evidence="9 10">
    <name type="scientific">Aphanocapsa feldmannii 277cV</name>
    <dbReference type="NCBI Taxonomy" id="2507553"/>
    <lineage>
        <taxon>Bacteria</taxon>
        <taxon>Bacillati</taxon>
        <taxon>Cyanobacteriota</taxon>
        <taxon>Cyanophyceae</taxon>
        <taxon>Oscillatoriophycideae</taxon>
        <taxon>Chroococcales</taxon>
        <taxon>Microcystaceae</taxon>
        <taxon>Aphanocapsa</taxon>
    </lineage>
</organism>
<dbReference type="InterPro" id="IPR014777">
    <property type="entry name" value="4pyrrole_Mease_sub1"/>
</dbReference>
<dbReference type="InterPro" id="IPR014776">
    <property type="entry name" value="4pyrrole_Mease_sub2"/>
</dbReference>
<dbReference type="PIRSF" id="PIRSF036427">
    <property type="entry name" value="Precrrn-2_mtase"/>
    <property type="match status" value="1"/>
</dbReference>